<keyword evidence="2" id="KW-1185">Reference proteome</keyword>
<dbReference type="EMBL" id="JBJKBG010000002">
    <property type="protein sequence ID" value="KAL3749024.1"/>
    <property type="molecule type" value="Genomic_DNA"/>
</dbReference>
<protein>
    <submittedName>
        <fullName evidence="1">Uncharacterized protein</fullName>
    </submittedName>
</protein>
<accession>A0ABD3LEP2</accession>
<comment type="caution">
    <text evidence="1">The sequence shown here is derived from an EMBL/GenBank/DDBJ whole genome shotgun (WGS) entry which is preliminary data.</text>
</comment>
<gene>
    <name evidence="1" type="ORF">ACJRO7_010160</name>
</gene>
<dbReference type="AlphaFoldDB" id="A0ABD3LEP2"/>
<name>A0ABD3LEP2_EUCGL</name>
<reference evidence="1 2" key="1">
    <citation type="submission" date="2024-11" db="EMBL/GenBank/DDBJ databases">
        <title>Chromosome-level genome assembly of Eucalyptus globulus Labill. provides insights into its genome evolution.</title>
        <authorList>
            <person name="Li X."/>
        </authorList>
    </citation>
    <scope>NUCLEOTIDE SEQUENCE [LARGE SCALE GENOMIC DNA]</scope>
    <source>
        <strain evidence="1">CL2024</strain>
        <tissue evidence="1">Fresh tender leaves</tissue>
    </source>
</reference>
<evidence type="ECO:0000313" key="2">
    <source>
        <dbReference type="Proteomes" id="UP001634007"/>
    </source>
</evidence>
<proteinExistence type="predicted"/>
<organism evidence="1 2">
    <name type="scientific">Eucalyptus globulus</name>
    <name type="common">Tasmanian blue gum</name>
    <dbReference type="NCBI Taxonomy" id="34317"/>
    <lineage>
        <taxon>Eukaryota</taxon>
        <taxon>Viridiplantae</taxon>
        <taxon>Streptophyta</taxon>
        <taxon>Embryophyta</taxon>
        <taxon>Tracheophyta</taxon>
        <taxon>Spermatophyta</taxon>
        <taxon>Magnoliopsida</taxon>
        <taxon>eudicotyledons</taxon>
        <taxon>Gunneridae</taxon>
        <taxon>Pentapetalae</taxon>
        <taxon>rosids</taxon>
        <taxon>malvids</taxon>
        <taxon>Myrtales</taxon>
        <taxon>Myrtaceae</taxon>
        <taxon>Myrtoideae</taxon>
        <taxon>Eucalypteae</taxon>
        <taxon>Eucalyptus</taxon>
    </lineage>
</organism>
<dbReference type="Proteomes" id="UP001634007">
    <property type="component" value="Unassembled WGS sequence"/>
</dbReference>
<evidence type="ECO:0000313" key="1">
    <source>
        <dbReference type="EMBL" id="KAL3749024.1"/>
    </source>
</evidence>
<sequence>MNAFKTHKACLPIPWSPNLYITLVRSIPGTRRPHQWNIPTVRGMLRQEMFKACKEEEANHRALCLPVVISHLPAPDCSSYKQTLSS</sequence>